<keyword evidence="4" id="KW-0804">Transcription</keyword>
<dbReference type="InterPro" id="IPR050987">
    <property type="entry name" value="AtrR-like"/>
</dbReference>
<evidence type="ECO:0000256" key="2">
    <source>
        <dbReference type="ARBA" id="ARBA00023015"/>
    </source>
</evidence>
<name>A0A8J5UL60_FUSOX</name>
<evidence type="ECO:0000259" key="7">
    <source>
        <dbReference type="SMART" id="SM00906"/>
    </source>
</evidence>
<dbReference type="GO" id="GO:0003677">
    <property type="term" value="F:DNA binding"/>
    <property type="evidence" value="ECO:0007669"/>
    <property type="project" value="UniProtKB-KW"/>
</dbReference>
<evidence type="ECO:0000313" key="9">
    <source>
        <dbReference type="Proteomes" id="UP000693942"/>
    </source>
</evidence>
<evidence type="ECO:0000256" key="5">
    <source>
        <dbReference type="ARBA" id="ARBA00023242"/>
    </source>
</evidence>
<gene>
    <name evidence="8" type="primary">amdR-0</name>
    <name evidence="8" type="ORF">Forpi1262_v010230</name>
</gene>
<dbReference type="GO" id="GO:0005634">
    <property type="term" value="C:nucleus"/>
    <property type="evidence" value="ECO:0007669"/>
    <property type="project" value="UniProtKB-SubCell"/>
</dbReference>
<accession>A0A8J5UL60</accession>
<dbReference type="CDD" id="cd12148">
    <property type="entry name" value="fungal_TF_MHR"/>
    <property type="match status" value="1"/>
</dbReference>
<keyword evidence="3" id="KW-0238">DNA-binding</keyword>
<dbReference type="Proteomes" id="UP000693942">
    <property type="component" value="Unassembled WGS sequence"/>
</dbReference>
<comment type="caution">
    <text evidence="8">The sequence shown here is derived from an EMBL/GenBank/DDBJ whole genome shotgun (WGS) entry which is preliminary data.</text>
</comment>
<proteinExistence type="predicted"/>
<evidence type="ECO:0000256" key="4">
    <source>
        <dbReference type="ARBA" id="ARBA00023163"/>
    </source>
</evidence>
<dbReference type="PANTHER" id="PTHR46910:SF37">
    <property type="entry name" value="ZN(II)2CYS6 TRANSCRIPTION FACTOR (EUROFUNG)"/>
    <property type="match status" value="1"/>
</dbReference>
<reference evidence="8" key="1">
    <citation type="submission" date="2021-04" db="EMBL/GenBank/DDBJ databases">
        <title>First draft genome resource for Brassicaceae pathogens Fusarium oxysporum f. sp. raphani and Fusarium oxysporum f. sp. rapae.</title>
        <authorList>
            <person name="Asai S."/>
        </authorList>
    </citation>
    <scope>NUCLEOTIDE SEQUENCE</scope>
    <source>
        <strain evidence="8">Tf1262</strain>
    </source>
</reference>
<protein>
    <submittedName>
        <fullName evidence="8">Acetamidase regulatory protein</fullName>
    </submittedName>
</protein>
<sequence length="692" mass="76633">MHHARPCQATCSRSQHQWSPACRGRKCHRGRYLRYHAARRADHGRPLDPNGDGAGGDVQAGLAASDHSNNANHNDNAQSPDCYTAQQWPGHVVDEESQDFGNVLCQLDIGVSSSLWDPNRTMFLDMINAESNFVTVGLGDEGLGLVHMNTDNAPTAIMPDAAPFASPRSGTSSGNGKVSDIGSLTAKDARSGNSEEALTSGVFIRKDETRTKYIGSTSVGATLALCLKDALASQRLPLSADSVGFLIEAGPHLDEVDSLSFTALSSRELPSETESTQSINAYFENVNSFYPILDEPSFRSRASMFYTPQRPMLTPLDHSLFYLVVSVGALCKMHDLNDAEENGELSTRMYEQAWPLLHEAVGASCETSLQILLLQIVRAVYFGKHGVAWVLCGLGLRIAQSLGLHRKCPDEIALPGLQLRLRYHLWWILISFDANLSLSQGRPPAVDETMYDNEVMLECDEADGAEPNRRHLYVWGFSLDTIQNRFCNIMKSKQTVADRLAAIAELDQQAMAWRDSLPVSCRPGHPILAPSELYMHVLLIHLQYFNLLRSIYWAAMTFTSRLNPDVLSLRIRSSHIFCVDAARSFIKSLNDSMGSSGRAKKIFVIWLETPFIFHTHNYMAAIATLYRSIARNPASFSSRSDLEHLRAGKIHLERDSSSNGTGPALSKLFHDMLSSAQHLVERQWPMQNSLPS</sequence>
<dbReference type="GO" id="GO:0008270">
    <property type="term" value="F:zinc ion binding"/>
    <property type="evidence" value="ECO:0007669"/>
    <property type="project" value="InterPro"/>
</dbReference>
<evidence type="ECO:0000256" key="3">
    <source>
        <dbReference type="ARBA" id="ARBA00023125"/>
    </source>
</evidence>
<feature type="compositionally biased region" description="Low complexity" evidence="6">
    <location>
        <begin position="63"/>
        <end position="77"/>
    </location>
</feature>
<evidence type="ECO:0000256" key="6">
    <source>
        <dbReference type="SAM" id="MobiDB-lite"/>
    </source>
</evidence>
<evidence type="ECO:0000256" key="1">
    <source>
        <dbReference type="ARBA" id="ARBA00004123"/>
    </source>
</evidence>
<dbReference type="AlphaFoldDB" id="A0A8J5UL60"/>
<organism evidence="8 9">
    <name type="scientific">Fusarium oxysporum f. sp. raphani</name>
    <dbReference type="NCBI Taxonomy" id="96318"/>
    <lineage>
        <taxon>Eukaryota</taxon>
        <taxon>Fungi</taxon>
        <taxon>Dikarya</taxon>
        <taxon>Ascomycota</taxon>
        <taxon>Pezizomycotina</taxon>
        <taxon>Sordariomycetes</taxon>
        <taxon>Hypocreomycetidae</taxon>
        <taxon>Hypocreales</taxon>
        <taxon>Nectriaceae</taxon>
        <taxon>Fusarium</taxon>
        <taxon>Fusarium oxysporum species complex</taxon>
    </lineage>
</organism>
<keyword evidence="5" id="KW-0539">Nucleus</keyword>
<evidence type="ECO:0000313" key="8">
    <source>
        <dbReference type="EMBL" id="KAG7427762.1"/>
    </source>
</evidence>
<keyword evidence="2" id="KW-0805">Transcription regulation</keyword>
<dbReference type="Pfam" id="PF04082">
    <property type="entry name" value="Fungal_trans"/>
    <property type="match status" value="1"/>
</dbReference>
<dbReference type="PANTHER" id="PTHR46910">
    <property type="entry name" value="TRANSCRIPTION FACTOR PDR1"/>
    <property type="match status" value="1"/>
</dbReference>
<dbReference type="EMBL" id="JAELUR010000008">
    <property type="protein sequence ID" value="KAG7427762.1"/>
    <property type="molecule type" value="Genomic_DNA"/>
</dbReference>
<feature type="region of interest" description="Disordered" evidence="6">
    <location>
        <begin position="40"/>
        <end position="83"/>
    </location>
</feature>
<dbReference type="GO" id="GO:0006351">
    <property type="term" value="P:DNA-templated transcription"/>
    <property type="evidence" value="ECO:0007669"/>
    <property type="project" value="InterPro"/>
</dbReference>
<dbReference type="InterPro" id="IPR007219">
    <property type="entry name" value="XnlR_reg_dom"/>
</dbReference>
<dbReference type="GO" id="GO:0003700">
    <property type="term" value="F:DNA-binding transcription factor activity"/>
    <property type="evidence" value="ECO:0007669"/>
    <property type="project" value="InterPro"/>
</dbReference>
<dbReference type="SMART" id="SM00906">
    <property type="entry name" value="Fungal_trans"/>
    <property type="match status" value="1"/>
</dbReference>
<feature type="domain" description="Xylanolytic transcriptional activator regulatory" evidence="7">
    <location>
        <begin position="388"/>
        <end position="464"/>
    </location>
</feature>
<comment type="subcellular location">
    <subcellularLocation>
        <location evidence="1">Nucleus</location>
    </subcellularLocation>
</comment>